<accession>A0A194VPN6</accession>
<proteinExistence type="predicted"/>
<gene>
    <name evidence="1" type="ORF">VM1G_11376</name>
</gene>
<evidence type="ECO:0000313" key="2">
    <source>
        <dbReference type="Proteomes" id="UP000078559"/>
    </source>
</evidence>
<sequence length="72" mass="8100">MGRLYEGRCPGDGWHAGLDVVVPDEGEIGRRRSWEIRSRGVSKLFHGVVAKAVKERTRQVWGNSSLHKITNT</sequence>
<dbReference type="EMBL" id="CM003099">
    <property type="protein sequence ID" value="KUI65795.1"/>
    <property type="molecule type" value="Genomic_DNA"/>
</dbReference>
<reference evidence="1" key="1">
    <citation type="submission" date="2014-12" db="EMBL/GenBank/DDBJ databases">
        <title>Genome Sequence of Valsa Canker Pathogens Uncovers a Specific Adaption of Colonization on Woody Bark.</title>
        <authorList>
            <person name="Yin Z."/>
            <person name="Liu H."/>
            <person name="Gao X."/>
            <person name="Li Z."/>
            <person name="Song N."/>
            <person name="Ke X."/>
            <person name="Dai Q."/>
            <person name="Wu Y."/>
            <person name="Sun Y."/>
            <person name="Xu J.-R."/>
            <person name="Kang Z.K."/>
            <person name="Wang L."/>
            <person name="Huang L."/>
        </authorList>
    </citation>
    <scope>NUCLEOTIDE SEQUENCE [LARGE SCALE GENOMIC DNA]</scope>
    <source>
        <strain evidence="1">03-8</strain>
    </source>
</reference>
<name>A0A194VPN6_CYTMA</name>
<evidence type="ECO:0000313" key="1">
    <source>
        <dbReference type="EMBL" id="KUI65795.1"/>
    </source>
</evidence>
<keyword evidence="2" id="KW-1185">Reference proteome</keyword>
<dbReference type="Proteomes" id="UP000078559">
    <property type="component" value="Chromosome 2"/>
</dbReference>
<organism evidence="1 2">
    <name type="scientific">Cytospora mali</name>
    <name type="common">Apple Valsa canker fungus</name>
    <name type="synonym">Valsa mali</name>
    <dbReference type="NCBI Taxonomy" id="578113"/>
    <lineage>
        <taxon>Eukaryota</taxon>
        <taxon>Fungi</taxon>
        <taxon>Dikarya</taxon>
        <taxon>Ascomycota</taxon>
        <taxon>Pezizomycotina</taxon>
        <taxon>Sordariomycetes</taxon>
        <taxon>Sordariomycetidae</taxon>
        <taxon>Diaporthales</taxon>
        <taxon>Cytosporaceae</taxon>
        <taxon>Cytospora</taxon>
    </lineage>
</organism>
<protein>
    <submittedName>
        <fullName evidence="1">Uncharacterized protein</fullName>
    </submittedName>
</protein>
<dbReference type="AlphaFoldDB" id="A0A194VPN6"/>